<evidence type="ECO:0000256" key="2">
    <source>
        <dbReference type="ARBA" id="ARBA00022605"/>
    </source>
</evidence>
<dbReference type="InterPro" id="IPR013785">
    <property type="entry name" value="Aldolase_TIM"/>
</dbReference>
<evidence type="ECO:0000256" key="6">
    <source>
        <dbReference type="PIRNR" id="PIRNR001361"/>
    </source>
</evidence>
<evidence type="ECO:0000256" key="4">
    <source>
        <dbReference type="ARBA" id="ARBA00023141"/>
    </source>
</evidence>
<dbReference type="Proteomes" id="UP000756346">
    <property type="component" value="Unassembled WGS sequence"/>
</dbReference>
<gene>
    <name evidence="9" type="ORF">B0I36DRAFT_411061</name>
</gene>
<dbReference type="NCBIfam" id="NF009395">
    <property type="entry name" value="PRK12755.1"/>
    <property type="match status" value="1"/>
</dbReference>
<keyword evidence="3 6" id="KW-0808">Transferase</keyword>
<dbReference type="Pfam" id="PF00793">
    <property type="entry name" value="DAHP_synth_1"/>
    <property type="match status" value="1"/>
</dbReference>
<dbReference type="EMBL" id="JAGTJQ010000006">
    <property type="protein sequence ID" value="KAH7029239.1"/>
    <property type="molecule type" value="Genomic_DNA"/>
</dbReference>
<keyword evidence="2 6" id="KW-0028">Amino-acid biosynthesis</keyword>
<comment type="similarity">
    <text evidence="1 6">Belongs to the class-I DAHP synthase family.</text>
</comment>
<dbReference type="PANTHER" id="PTHR21225">
    <property type="entry name" value="PHOSPHO-2-DEHYDRO-3-DEOXYHEPTONATE ALDOLASE DAHP SYNTHETASE"/>
    <property type="match status" value="1"/>
</dbReference>
<feature type="compositionally biased region" description="Pro residues" evidence="7">
    <location>
        <begin position="28"/>
        <end position="37"/>
    </location>
</feature>
<comment type="caution">
    <text evidence="9">The sequence shown here is derived from an EMBL/GenBank/DDBJ whole genome shotgun (WGS) entry which is preliminary data.</text>
</comment>
<keyword evidence="10" id="KW-1185">Reference proteome</keyword>
<name>A0A9P8Y4J0_9PEZI</name>
<dbReference type="GO" id="GO:0003849">
    <property type="term" value="F:3-deoxy-7-phosphoheptulonate synthase activity"/>
    <property type="evidence" value="ECO:0007669"/>
    <property type="project" value="UniProtKB-EC"/>
</dbReference>
<evidence type="ECO:0000313" key="9">
    <source>
        <dbReference type="EMBL" id="KAH7029239.1"/>
    </source>
</evidence>
<feature type="region of interest" description="Disordered" evidence="7">
    <location>
        <begin position="25"/>
        <end position="48"/>
    </location>
</feature>
<accession>A0A9P8Y4J0</accession>
<keyword evidence="4 6" id="KW-0057">Aromatic amino acid biosynthesis</keyword>
<sequence length="376" mass="40517">MHVLDPPRFYSQNTVTADSWETKAVSSIPPPASAPVPEPRDNNLPLPSPKGLLQDIPQTTASLTTVSAGKKDVADVVCGRDPLNRLLVVVGPCSIHDPKEALEYCDRLLQAREKHKDELLIKPRTVTGWKGLIMDPDMDDSFNVNKGLRLGRQLLAEITSRGMPVASEMLSLISTRYVDDMLSLGFVGARTTESQLHRELASASEFPVGFKNGTDGSLITALNAVRAAQVPHRYLSICENGAAAVLQSRGNNDCFLVLRGGSKGTNYDSQSTSEAEAEFAAHGALPRIMVDCSHGNAQNHHENQPKVAEDLAKQIAAGRTGIMGVMLESYINGGNRSGLRYGVSVTDGCIGWESTTVVKSTLVSQRVPCLCRDVLS</sequence>
<dbReference type="NCBIfam" id="TIGR00034">
    <property type="entry name" value="aroFGH"/>
    <property type="match status" value="1"/>
</dbReference>
<organism evidence="9 10">
    <name type="scientific">Microdochium trichocladiopsis</name>
    <dbReference type="NCBI Taxonomy" id="1682393"/>
    <lineage>
        <taxon>Eukaryota</taxon>
        <taxon>Fungi</taxon>
        <taxon>Dikarya</taxon>
        <taxon>Ascomycota</taxon>
        <taxon>Pezizomycotina</taxon>
        <taxon>Sordariomycetes</taxon>
        <taxon>Xylariomycetidae</taxon>
        <taxon>Xylariales</taxon>
        <taxon>Microdochiaceae</taxon>
        <taxon>Microdochium</taxon>
    </lineage>
</organism>
<feature type="domain" description="DAHP synthetase I/KDSA" evidence="8">
    <location>
        <begin position="75"/>
        <end position="359"/>
    </location>
</feature>
<dbReference type="EC" id="2.5.1.54" evidence="6"/>
<dbReference type="GeneID" id="70191472"/>
<reference evidence="9" key="1">
    <citation type="journal article" date="2021" name="Nat. Commun.">
        <title>Genetic determinants of endophytism in the Arabidopsis root mycobiome.</title>
        <authorList>
            <person name="Mesny F."/>
            <person name="Miyauchi S."/>
            <person name="Thiergart T."/>
            <person name="Pickel B."/>
            <person name="Atanasova L."/>
            <person name="Karlsson M."/>
            <person name="Huettel B."/>
            <person name="Barry K.W."/>
            <person name="Haridas S."/>
            <person name="Chen C."/>
            <person name="Bauer D."/>
            <person name="Andreopoulos W."/>
            <person name="Pangilinan J."/>
            <person name="LaButti K."/>
            <person name="Riley R."/>
            <person name="Lipzen A."/>
            <person name="Clum A."/>
            <person name="Drula E."/>
            <person name="Henrissat B."/>
            <person name="Kohler A."/>
            <person name="Grigoriev I.V."/>
            <person name="Martin F.M."/>
            <person name="Hacquard S."/>
        </authorList>
    </citation>
    <scope>NUCLEOTIDE SEQUENCE</scope>
    <source>
        <strain evidence="9">MPI-CAGE-CH-0230</strain>
    </source>
</reference>
<dbReference type="Gene3D" id="3.20.20.70">
    <property type="entry name" value="Aldolase class I"/>
    <property type="match status" value="1"/>
</dbReference>
<evidence type="ECO:0000256" key="5">
    <source>
        <dbReference type="ARBA" id="ARBA00047508"/>
    </source>
</evidence>
<dbReference type="InterPro" id="IPR006218">
    <property type="entry name" value="DAHP1/KDSA"/>
</dbReference>
<dbReference type="InterPro" id="IPR006219">
    <property type="entry name" value="DAHP_synth_1"/>
</dbReference>
<evidence type="ECO:0000259" key="8">
    <source>
        <dbReference type="Pfam" id="PF00793"/>
    </source>
</evidence>
<evidence type="ECO:0000256" key="7">
    <source>
        <dbReference type="SAM" id="MobiDB-lite"/>
    </source>
</evidence>
<comment type="catalytic activity">
    <reaction evidence="5 6">
        <text>D-erythrose 4-phosphate + phosphoenolpyruvate + H2O = 7-phospho-2-dehydro-3-deoxy-D-arabino-heptonate + phosphate</text>
        <dbReference type="Rhea" id="RHEA:14717"/>
        <dbReference type="ChEBI" id="CHEBI:15377"/>
        <dbReference type="ChEBI" id="CHEBI:16897"/>
        <dbReference type="ChEBI" id="CHEBI:43474"/>
        <dbReference type="ChEBI" id="CHEBI:58394"/>
        <dbReference type="ChEBI" id="CHEBI:58702"/>
        <dbReference type="EC" id="2.5.1.54"/>
    </reaction>
</comment>
<dbReference type="AlphaFoldDB" id="A0A9P8Y4J0"/>
<evidence type="ECO:0000313" key="10">
    <source>
        <dbReference type="Proteomes" id="UP000756346"/>
    </source>
</evidence>
<evidence type="ECO:0000256" key="1">
    <source>
        <dbReference type="ARBA" id="ARBA00007985"/>
    </source>
</evidence>
<dbReference type="OrthoDB" id="4699125at2759"/>
<proteinExistence type="inferred from homology"/>
<dbReference type="PANTHER" id="PTHR21225:SF18">
    <property type="entry name" value="PHOSPHO-2-DEHYDRO-3-DEOXYHEPTONATE ALDOLASE, PHENYLALANINE-INHIBITED"/>
    <property type="match status" value="1"/>
</dbReference>
<dbReference type="RefSeq" id="XP_046011527.1">
    <property type="nucleotide sequence ID" value="XM_046161926.1"/>
</dbReference>
<dbReference type="GO" id="GO:0009073">
    <property type="term" value="P:aromatic amino acid family biosynthetic process"/>
    <property type="evidence" value="ECO:0007669"/>
    <property type="project" value="UniProtKB-KW"/>
</dbReference>
<protein>
    <recommendedName>
        <fullName evidence="6">Phospho-2-dehydro-3-deoxyheptonate aldolase</fullName>
        <ecNumber evidence="6">2.5.1.54</ecNumber>
    </recommendedName>
</protein>
<dbReference type="PIRSF" id="PIRSF001361">
    <property type="entry name" value="DAHP_synthase"/>
    <property type="match status" value="1"/>
</dbReference>
<dbReference type="GO" id="GO:0008652">
    <property type="term" value="P:amino acid biosynthetic process"/>
    <property type="evidence" value="ECO:0007669"/>
    <property type="project" value="UniProtKB-KW"/>
</dbReference>
<dbReference type="SUPFAM" id="SSF51569">
    <property type="entry name" value="Aldolase"/>
    <property type="match status" value="1"/>
</dbReference>
<evidence type="ECO:0000256" key="3">
    <source>
        <dbReference type="ARBA" id="ARBA00022679"/>
    </source>
</evidence>
<dbReference type="GO" id="GO:0005737">
    <property type="term" value="C:cytoplasm"/>
    <property type="evidence" value="ECO:0007669"/>
    <property type="project" value="TreeGrafter"/>
</dbReference>